<comment type="caution">
    <text evidence="3">The sequence shown here is derived from an EMBL/GenBank/DDBJ whole genome shotgun (WGS) entry which is preliminary data.</text>
</comment>
<dbReference type="RefSeq" id="WP_311340559.1">
    <property type="nucleotide sequence ID" value="NZ_JAVRHS010000004.1"/>
</dbReference>
<dbReference type="PANTHER" id="PTHR24321">
    <property type="entry name" value="DEHYDROGENASES, SHORT CHAIN"/>
    <property type="match status" value="1"/>
</dbReference>
<dbReference type="Proteomes" id="UP001259803">
    <property type="component" value="Unassembled WGS sequence"/>
</dbReference>
<protein>
    <submittedName>
        <fullName evidence="3">SDR family oxidoreductase</fullName>
        <ecNumber evidence="3">1.1.-.-</ecNumber>
    </submittedName>
</protein>
<evidence type="ECO:0000256" key="2">
    <source>
        <dbReference type="ARBA" id="ARBA00023002"/>
    </source>
</evidence>
<dbReference type="PRINTS" id="PR00081">
    <property type="entry name" value="GDHRDH"/>
</dbReference>
<accession>A0ABU2ZHA5</accession>
<dbReference type="InterPro" id="IPR002347">
    <property type="entry name" value="SDR_fam"/>
</dbReference>
<comment type="similarity">
    <text evidence="1">Belongs to the short-chain dehydrogenases/reductases (SDR) family.</text>
</comment>
<evidence type="ECO:0000313" key="3">
    <source>
        <dbReference type="EMBL" id="MDT0575983.1"/>
    </source>
</evidence>
<evidence type="ECO:0000313" key="4">
    <source>
        <dbReference type="Proteomes" id="UP001259803"/>
    </source>
</evidence>
<name>A0ABU2ZHA5_9SPHN</name>
<organism evidence="3 4">
    <name type="scientific">Croceicoccus esteveae</name>
    <dbReference type="NCBI Taxonomy" id="3075597"/>
    <lineage>
        <taxon>Bacteria</taxon>
        <taxon>Pseudomonadati</taxon>
        <taxon>Pseudomonadota</taxon>
        <taxon>Alphaproteobacteria</taxon>
        <taxon>Sphingomonadales</taxon>
        <taxon>Erythrobacteraceae</taxon>
        <taxon>Croceicoccus</taxon>
    </lineage>
</organism>
<gene>
    <name evidence="3" type="ORF">RM533_07265</name>
</gene>
<sequence length="277" mass="28691">MPQPPHTLRPGPRLHGKRALILGASSAGNMGQVMAQRFMADGATVMVAGRKEAALAAFAQETGARFAPCDITQEQDVNALVDAAVQQMGGIDVAVNATGWGLLTPFLANTRAELDAMAALQFVGPFQFYQAVLRKMATDLGGSGGAIIQISSATASIMLWDHAAYMGTKAGTDQVIRCIANEFGRHGVRANSIAPGLTETPMTAEAAQVPGLYEAFAPGYPLGRHGTSNDIAAAAVFLASDECFMTGEVLQVNGGLRLRGNPSKADIAASIAAHAAP</sequence>
<reference evidence="3 4" key="1">
    <citation type="submission" date="2023-09" db="EMBL/GenBank/DDBJ databases">
        <authorList>
            <person name="Rey-Velasco X."/>
        </authorList>
    </citation>
    <scope>NUCLEOTIDE SEQUENCE [LARGE SCALE GENOMIC DNA]</scope>
    <source>
        <strain evidence="3 4">F390</strain>
    </source>
</reference>
<dbReference type="EC" id="1.1.-.-" evidence="3"/>
<dbReference type="PANTHER" id="PTHR24321:SF8">
    <property type="entry name" value="ESTRADIOL 17-BETA-DEHYDROGENASE 8-RELATED"/>
    <property type="match status" value="1"/>
</dbReference>
<keyword evidence="2 3" id="KW-0560">Oxidoreductase</keyword>
<dbReference type="EMBL" id="JAVRHS010000004">
    <property type="protein sequence ID" value="MDT0575983.1"/>
    <property type="molecule type" value="Genomic_DNA"/>
</dbReference>
<dbReference type="Pfam" id="PF13561">
    <property type="entry name" value="adh_short_C2"/>
    <property type="match status" value="1"/>
</dbReference>
<dbReference type="GO" id="GO:0016491">
    <property type="term" value="F:oxidoreductase activity"/>
    <property type="evidence" value="ECO:0007669"/>
    <property type="project" value="UniProtKB-KW"/>
</dbReference>
<dbReference type="CDD" id="cd05233">
    <property type="entry name" value="SDR_c"/>
    <property type="match status" value="1"/>
</dbReference>
<dbReference type="Gene3D" id="3.40.50.720">
    <property type="entry name" value="NAD(P)-binding Rossmann-like Domain"/>
    <property type="match status" value="1"/>
</dbReference>
<dbReference type="InterPro" id="IPR036291">
    <property type="entry name" value="NAD(P)-bd_dom_sf"/>
</dbReference>
<proteinExistence type="inferred from homology"/>
<evidence type="ECO:0000256" key="1">
    <source>
        <dbReference type="ARBA" id="ARBA00006484"/>
    </source>
</evidence>
<dbReference type="SUPFAM" id="SSF51735">
    <property type="entry name" value="NAD(P)-binding Rossmann-fold domains"/>
    <property type="match status" value="1"/>
</dbReference>
<keyword evidence="4" id="KW-1185">Reference proteome</keyword>